<reference evidence="3 5" key="1">
    <citation type="journal article" date="2023" name="Microb. Genom.">
        <title>Mesoterricola silvestris gen. nov., sp. nov., Mesoterricola sediminis sp. nov., Geothrix oryzae sp. nov., Geothrix edaphica sp. nov., Geothrix rubra sp. nov., and Geothrix limicola sp. nov., six novel members of Acidobacteriota isolated from soils.</title>
        <authorList>
            <person name="Weisberg A.J."/>
            <person name="Pearce E."/>
            <person name="Kramer C.G."/>
            <person name="Chang J.H."/>
            <person name="Clarke C.R."/>
        </authorList>
    </citation>
    <scope>NUCLEOTIDE SEQUENCE</scope>
    <source>
        <strain evidence="4 5">NB05-1H</strain>
        <strain evidence="3">NRRL_B-16521</strain>
    </source>
</reference>
<accession>A0AAP6BDI6</accession>
<dbReference type="AlphaFoldDB" id="A0AAP6BDI6"/>
<dbReference type="PANTHER" id="PTHR43639:SF1">
    <property type="entry name" value="SHORT-CHAIN DEHYDROGENASE_REDUCTASE FAMILY PROTEIN"/>
    <property type="match status" value="1"/>
</dbReference>
<dbReference type="Proteomes" id="UP001272987">
    <property type="component" value="Unassembled WGS sequence"/>
</dbReference>
<comment type="similarity">
    <text evidence="1">Belongs to the short-chain dehydrogenases/reductases (SDR) family.</text>
</comment>
<name>A0AAP6BDI6_9ACTN</name>
<dbReference type="Pfam" id="PF13561">
    <property type="entry name" value="adh_short_C2"/>
    <property type="match status" value="1"/>
</dbReference>
<dbReference type="CDD" id="cd05233">
    <property type="entry name" value="SDR_c"/>
    <property type="match status" value="1"/>
</dbReference>
<evidence type="ECO:0000313" key="6">
    <source>
        <dbReference type="Proteomes" id="UP001282288"/>
    </source>
</evidence>
<protein>
    <submittedName>
        <fullName evidence="3">Glucose 1-dehydrogenase</fullName>
        <ecNumber evidence="3">1.1.1.47</ecNumber>
    </submittedName>
</protein>
<dbReference type="PANTHER" id="PTHR43639">
    <property type="entry name" value="OXIDOREDUCTASE, SHORT-CHAIN DEHYDROGENASE/REDUCTASE FAMILY (AFU_ORTHOLOGUE AFUA_5G02870)"/>
    <property type="match status" value="1"/>
</dbReference>
<evidence type="ECO:0000313" key="4">
    <source>
        <dbReference type="EMBL" id="MDX3019028.1"/>
    </source>
</evidence>
<organism evidence="3 6">
    <name type="scientific">Streptomyces acidiscabies</name>
    <dbReference type="NCBI Taxonomy" id="42234"/>
    <lineage>
        <taxon>Bacteria</taxon>
        <taxon>Bacillati</taxon>
        <taxon>Actinomycetota</taxon>
        <taxon>Actinomycetes</taxon>
        <taxon>Kitasatosporales</taxon>
        <taxon>Streptomycetaceae</taxon>
        <taxon>Streptomyces</taxon>
    </lineage>
</organism>
<dbReference type="SUPFAM" id="SSF51735">
    <property type="entry name" value="NAD(P)-binding Rossmann-fold domains"/>
    <property type="match status" value="1"/>
</dbReference>
<dbReference type="PRINTS" id="PR00081">
    <property type="entry name" value="GDHRDH"/>
</dbReference>
<dbReference type="NCBIfam" id="NF005559">
    <property type="entry name" value="PRK07231.1"/>
    <property type="match status" value="1"/>
</dbReference>
<keyword evidence="2 3" id="KW-0560">Oxidoreductase</keyword>
<evidence type="ECO:0000313" key="5">
    <source>
        <dbReference type="Proteomes" id="UP001272987"/>
    </source>
</evidence>
<evidence type="ECO:0000256" key="1">
    <source>
        <dbReference type="ARBA" id="ARBA00006484"/>
    </source>
</evidence>
<comment type="caution">
    <text evidence="3">The sequence shown here is derived from an EMBL/GenBank/DDBJ whole genome shotgun (WGS) entry which is preliminary data.</text>
</comment>
<dbReference type="PRINTS" id="PR00080">
    <property type="entry name" value="SDRFAMILY"/>
</dbReference>
<dbReference type="RefSeq" id="WP_010358755.1">
    <property type="nucleotide sequence ID" value="NZ_CP122369.1"/>
</dbReference>
<proteinExistence type="inferred from homology"/>
<dbReference type="GeneID" id="69813400"/>
<dbReference type="Gene3D" id="3.40.50.720">
    <property type="entry name" value="NAD(P)-binding Rossmann-like Domain"/>
    <property type="match status" value="1"/>
</dbReference>
<dbReference type="EC" id="1.1.1.47" evidence="3"/>
<dbReference type="EMBL" id="JARAWC010000017">
    <property type="protein sequence ID" value="MDX2962665.1"/>
    <property type="molecule type" value="Genomic_DNA"/>
</dbReference>
<dbReference type="Proteomes" id="UP001282288">
    <property type="component" value="Unassembled WGS sequence"/>
</dbReference>
<keyword evidence="5" id="KW-1185">Reference proteome</keyword>
<dbReference type="InterPro" id="IPR036291">
    <property type="entry name" value="NAD(P)-bd_dom_sf"/>
</dbReference>
<dbReference type="InterPro" id="IPR002347">
    <property type="entry name" value="SDR_fam"/>
</dbReference>
<dbReference type="FunFam" id="3.40.50.720:FF:000084">
    <property type="entry name" value="Short-chain dehydrogenase reductase"/>
    <property type="match status" value="1"/>
</dbReference>
<dbReference type="GO" id="GO:0047936">
    <property type="term" value="F:glucose 1-dehydrogenase [NAD(P)+] activity"/>
    <property type="evidence" value="ECO:0007669"/>
    <property type="project" value="UniProtKB-EC"/>
</dbReference>
<gene>
    <name evidence="3" type="ORF">PV399_23555</name>
    <name evidence="4" type="ORF">PV666_14155</name>
</gene>
<evidence type="ECO:0000313" key="3">
    <source>
        <dbReference type="EMBL" id="MDX2962665.1"/>
    </source>
</evidence>
<dbReference type="EMBL" id="JARAWP010000007">
    <property type="protein sequence ID" value="MDX3019028.1"/>
    <property type="molecule type" value="Genomic_DNA"/>
</dbReference>
<evidence type="ECO:0000256" key="2">
    <source>
        <dbReference type="ARBA" id="ARBA00023002"/>
    </source>
</evidence>
<sequence length="252" mass="25664">MTDTSGPLAGRIALVTGASGGIGQGIARQLAGAGASVVLHCRQAVGVAGELAREIGDAVVVSGDLTREEECRRVVGEAVGWRGRLDVLVNNAGIQPVKGLAELTVAEWQELQQANVTSAFACTQEAAAVMAGQGGGSIIHIASIEGTRPSPGHTHYSVSKAALIMHARAASLEYGPLGIRVNTVSPGLIDRPGLTESWPEGVGRWQAAAPLRRLGSPADIGAACVFLASDAAAWITGVDLPVDGGVSARPGW</sequence>